<dbReference type="SUPFAM" id="SSF56601">
    <property type="entry name" value="beta-lactamase/transpeptidase-like"/>
    <property type="match status" value="1"/>
</dbReference>
<accession>A0A101TVS2</accession>
<dbReference type="InterPro" id="IPR052907">
    <property type="entry name" value="Beta-lactamase/esterase"/>
</dbReference>
<keyword evidence="3" id="KW-0378">Hydrolase</keyword>
<reference evidence="3 4" key="1">
    <citation type="submission" date="2015-10" db="EMBL/GenBank/DDBJ databases">
        <title>Draft genome sequence of Streptomyces caeruleatus NRRL B-24802, type strain for the species Streptomyces caeruleatus.</title>
        <authorList>
            <person name="Ruckert C."/>
            <person name="Winkler A."/>
            <person name="Kalinowski J."/>
            <person name="Kampfer P."/>
            <person name="Glaeser S."/>
        </authorList>
    </citation>
    <scope>NUCLEOTIDE SEQUENCE [LARGE SCALE GENOMIC DNA]</scope>
    <source>
        <strain evidence="3 4">NRRL B-24802</strain>
    </source>
</reference>
<dbReference type="PANTHER" id="PTHR43319">
    <property type="entry name" value="BETA-LACTAMASE-RELATED"/>
    <property type="match status" value="1"/>
</dbReference>
<dbReference type="PANTHER" id="PTHR43319:SF3">
    <property type="entry name" value="BETA-LACTAMASE-RELATED DOMAIN-CONTAINING PROTEIN"/>
    <property type="match status" value="1"/>
</dbReference>
<feature type="domain" description="Beta-lactamase-related" evidence="2">
    <location>
        <begin position="35"/>
        <end position="377"/>
    </location>
</feature>
<protein>
    <submittedName>
        <fullName evidence="3">Serine hydrolase</fullName>
    </submittedName>
</protein>
<evidence type="ECO:0000313" key="3">
    <source>
        <dbReference type="EMBL" id="KUN99380.1"/>
    </source>
</evidence>
<evidence type="ECO:0000313" key="4">
    <source>
        <dbReference type="Proteomes" id="UP000053429"/>
    </source>
</evidence>
<dbReference type="EMBL" id="LMWY01000032">
    <property type="protein sequence ID" value="KUN99380.1"/>
    <property type="molecule type" value="Genomic_DNA"/>
</dbReference>
<dbReference type="InterPro" id="IPR012338">
    <property type="entry name" value="Beta-lactam/transpept-like"/>
</dbReference>
<name>A0A101TVS2_9ACTN</name>
<proteinExistence type="predicted"/>
<dbReference type="AlphaFoldDB" id="A0A101TVS2"/>
<evidence type="ECO:0000256" key="1">
    <source>
        <dbReference type="SAM" id="MobiDB-lite"/>
    </source>
</evidence>
<dbReference type="RefSeq" id="WP_062721538.1">
    <property type="nucleotide sequence ID" value="NZ_KQ948931.1"/>
</dbReference>
<dbReference type="InterPro" id="IPR001466">
    <property type="entry name" value="Beta-lactam-related"/>
</dbReference>
<evidence type="ECO:0000259" key="2">
    <source>
        <dbReference type="Pfam" id="PF00144"/>
    </source>
</evidence>
<feature type="region of interest" description="Disordered" evidence="1">
    <location>
        <begin position="1"/>
        <end position="21"/>
    </location>
</feature>
<dbReference type="STRING" id="661399.AQJ67_25700"/>
<sequence>MTDHGGTHSGATGDGEPTVRGHVHAGYEGVREVFARLAREQPQPTGQQLAVYRRGVRVVDLWAGPVADGDTLTGVFSVSKGAAHLVVALLVQDGVLDLDRPVAAYWPEFGAAGKDEVTLRQLLAHQAGVPGADEVFTIEELADDRLLADRLAAQAPYWKPGTAFGYHGLVIAALTGEVVRRATGRTLQDWWEQRVRRPHGVDFYLGLPEELEPRYLPVEPAVPDPDEIVPEPPRLVSIAFSTRYMPDLSVFPNFRRTRALGQGSAGGVASARGAAGAYAAVIGGLDDRPALLTADTMATFSEIHSTGIDAVGGVESRFALGFQVFDDRYPALGPDAFGHAGAAGAVAFASPSLGLAYGYVRSRFALGESADRENRLLIEEVVKSAAADQE</sequence>
<dbReference type="Gene3D" id="3.40.710.10">
    <property type="entry name" value="DD-peptidase/beta-lactamase superfamily"/>
    <property type="match status" value="1"/>
</dbReference>
<dbReference type="GO" id="GO:0016787">
    <property type="term" value="F:hydrolase activity"/>
    <property type="evidence" value="ECO:0007669"/>
    <property type="project" value="UniProtKB-KW"/>
</dbReference>
<dbReference type="Proteomes" id="UP000053429">
    <property type="component" value="Unassembled WGS sequence"/>
</dbReference>
<dbReference type="Pfam" id="PF00144">
    <property type="entry name" value="Beta-lactamase"/>
    <property type="match status" value="1"/>
</dbReference>
<comment type="caution">
    <text evidence="3">The sequence shown here is derived from an EMBL/GenBank/DDBJ whole genome shotgun (WGS) entry which is preliminary data.</text>
</comment>
<keyword evidence="4" id="KW-1185">Reference proteome</keyword>
<dbReference type="OrthoDB" id="3422781at2"/>
<organism evidence="3 4">
    <name type="scientific">Streptomyces caeruleatus</name>
    <dbReference type="NCBI Taxonomy" id="661399"/>
    <lineage>
        <taxon>Bacteria</taxon>
        <taxon>Bacillati</taxon>
        <taxon>Actinomycetota</taxon>
        <taxon>Actinomycetes</taxon>
        <taxon>Kitasatosporales</taxon>
        <taxon>Streptomycetaceae</taxon>
        <taxon>Streptomyces</taxon>
    </lineage>
</organism>
<gene>
    <name evidence="3" type="ORF">AQJ67_25700</name>
</gene>